<evidence type="ECO:0000256" key="2">
    <source>
        <dbReference type="ARBA" id="ARBA00022490"/>
    </source>
</evidence>
<dbReference type="InterPro" id="IPR050090">
    <property type="entry name" value="Tyrosine_recombinase_XerCD"/>
</dbReference>
<keyword evidence="3" id="KW-0132">Cell division</keyword>
<evidence type="ECO:0000313" key="12">
    <source>
        <dbReference type="EMBL" id="MBE1162755.1"/>
    </source>
</evidence>
<dbReference type="Pfam" id="PF00589">
    <property type="entry name" value="Phage_integrase"/>
    <property type="match status" value="1"/>
</dbReference>
<evidence type="ECO:0000313" key="13">
    <source>
        <dbReference type="Proteomes" id="UP000651010"/>
    </source>
</evidence>
<dbReference type="RefSeq" id="WP_192557595.1">
    <property type="nucleotide sequence ID" value="NZ_JACZZA010000016.1"/>
</dbReference>
<sequence length="355" mass="40507">MPRKGQHTPRTPIGDVRDPDSLYHAMLRFGAWQREKNYSEKTIEAREIYLRYFVAWCDARGLRRPQEITKPILERYQRYLFVHRKKDGQPLSTRSQHTRIVPVRALFKWLARYNHILYNPASDLEMPRLEHRLPKHVLTAAEAEAIMAVPDLQTSTGVRDRAILETLYSTGIRRMELIGIHVHDIDTERGTLIVRQGKGRKDRMVPIGERALAWIGKYLDDVRPELVGGSDDGTLFPTHLGEAFTPNRLTQMVREYVDAAKLTKRGSCHLFRHTMATLMLENGADIRFIQAMLGHVSLNTTQIYTQVSIRQLKAIHTATHPGRLPVARASVEVPAADRDTLLATLDAEALEEAGD</sequence>
<keyword evidence="4" id="KW-0159">Chromosome partition</keyword>
<accession>A0ABR9GFF6</accession>
<evidence type="ECO:0000256" key="9">
    <source>
        <dbReference type="PROSITE-ProRule" id="PRU01248"/>
    </source>
</evidence>
<dbReference type="EMBL" id="JACZZA010000016">
    <property type="protein sequence ID" value="MBE1162755.1"/>
    <property type="molecule type" value="Genomic_DNA"/>
</dbReference>
<organism evidence="12 13">
    <name type="scientific">Dyella acidiphila</name>
    <dbReference type="NCBI Taxonomy" id="2775866"/>
    <lineage>
        <taxon>Bacteria</taxon>
        <taxon>Pseudomonadati</taxon>
        <taxon>Pseudomonadota</taxon>
        <taxon>Gammaproteobacteria</taxon>
        <taxon>Lysobacterales</taxon>
        <taxon>Rhodanobacteraceae</taxon>
        <taxon>Dyella</taxon>
    </lineage>
</organism>
<name>A0ABR9GFF6_9GAMM</name>
<dbReference type="InterPro" id="IPR011010">
    <property type="entry name" value="DNA_brk_join_enz"/>
</dbReference>
<evidence type="ECO:0000256" key="1">
    <source>
        <dbReference type="ARBA" id="ARBA00004496"/>
    </source>
</evidence>
<dbReference type="InterPro" id="IPR010998">
    <property type="entry name" value="Integrase_recombinase_N"/>
</dbReference>
<dbReference type="PANTHER" id="PTHR30349">
    <property type="entry name" value="PHAGE INTEGRASE-RELATED"/>
    <property type="match status" value="1"/>
</dbReference>
<evidence type="ECO:0000256" key="8">
    <source>
        <dbReference type="ARBA" id="ARBA00023306"/>
    </source>
</evidence>
<dbReference type="Proteomes" id="UP000651010">
    <property type="component" value="Unassembled WGS sequence"/>
</dbReference>
<evidence type="ECO:0000256" key="6">
    <source>
        <dbReference type="ARBA" id="ARBA00023125"/>
    </source>
</evidence>
<keyword evidence="13" id="KW-1185">Reference proteome</keyword>
<dbReference type="SUPFAM" id="SSF56349">
    <property type="entry name" value="DNA breaking-rejoining enzymes"/>
    <property type="match status" value="1"/>
</dbReference>
<dbReference type="PANTHER" id="PTHR30349:SF77">
    <property type="entry name" value="TYROSINE RECOMBINASE XERC"/>
    <property type="match status" value="1"/>
</dbReference>
<gene>
    <name evidence="12" type="primary">xerC</name>
    <name evidence="12" type="ORF">IGX34_20415</name>
</gene>
<reference evidence="12 13" key="1">
    <citation type="submission" date="2020-09" db="EMBL/GenBank/DDBJ databases">
        <title>Dyella sp. 7MK23 isolated from forest soil.</title>
        <authorList>
            <person name="Fu J."/>
        </authorList>
    </citation>
    <scope>NUCLEOTIDE SEQUENCE [LARGE SCALE GENOMIC DNA]</scope>
    <source>
        <strain evidence="12 13">7MK23</strain>
    </source>
</reference>
<proteinExistence type="predicted"/>
<dbReference type="PROSITE" id="PS51900">
    <property type="entry name" value="CB"/>
    <property type="match status" value="1"/>
</dbReference>
<keyword evidence="6 9" id="KW-0238">DNA-binding</keyword>
<evidence type="ECO:0000256" key="5">
    <source>
        <dbReference type="ARBA" id="ARBA00022908"/>
    </source>
</evidence>
<protein>
    <submittedName>
        <fullName evidence="12">Site-specific tyrosine recombinase XerC</fullName>
    </submittedName>
</protein>
<evidence type="ECO:0000259" key="11">
    <source>
        <dbReference type="PROSITE" id="PS51900"/>
    </source>
</evidence>
<dbReference type="NCBIfam" id="NF002331">
    <property type="entry name" value="PRK01287.1"/>
    <property type="match status" value="1"/>
</dbReference>
<keyword evidence="8" id="KW-0131">Cell cycle</keyword>
<keyword evidence="5" id="KW-0229">DNA integration</keyword>
<dbReference type="PROSITE" id="PS51898">
    <property type="entry name" value="TYR_RECOMBINASE"/>
    <property type="match status" value="1"/>
</dbReference>
<evidence type="ECO:0000256" key="7">
    <source>
        <dbReference type="ARBA" id="ARBA00023172"/>
    </source>
</evidence>
<dbReference type="InterPro" id="IPR044068">
    <property type="entry name" value="CB"/>
</dbReference>
<dbReference type="Gene3D" id="1.10.150.130">
    <property type="match status" value="1"/>
</dbReference>
<feature type="domain" description="Core-binding (CB)" evidence="11">
    <location>
        <begin position="20"/>
        <end position="111"/>
    </location>
</feature>
<dbReference type="InterPro" id="IPR013762">
    <property type="entry name" value="Integrase-like_cat_sf"/>
</dbReference>
<keyword evidence="7" id="KW-0233">DNA recombination</keyword>
<evidence type="ECO:0000259" key="10">
    <source>
        <dbReference type="PROSITE" id="PS51898"/>
    </source>
</evidence>
<feature type="domain" description="Tyr recombinase" evidence="10">
    <location>
        <begin position="132"/>
        <end position="317"/>
    </location>
</feature>
<comment type="caution">
    <text evidence="12">The sequence shown here is derived from an EMBL/GenBank/DDBJ whole genome shotgun (WGS) entry which is preliminary data.</text>
</comment>
<evidence type="ECO:0000256" key="3">
    <source>
        <dbReference type="ARBA" id="ARBA00022618"/>
    </source>
</evidence>
<keyword evidence="2" id="KW-0963">Cytoplasm</keyword>
<dbReference type="Gene3D" id="1.10.443.10">
    <property type="entry name" value="Intergrase catalytic core"/>
    <property type="match status" value="1"/>
</dbReference>
<evidence type="ECO:0000256" key="4">
    <source>
        <dbReference type="ARBA" id="ARBA00022829"/>
    </source>
</evidence>
<dbReference type="InterPro" id="IPR002104">
    <property type="entry name" value="Integrase_catalytic"/>
</dbReference>
<comment type="subcellular location">
    <subcellularLocation>
        <location evidence="1">Cytoplasm</location>
    </subcellularLocation>
</comment>